<keyword evidence="2" id="KW-0378">Hydrolase</keyword>
<proteinExistence type="predicted"/>
<evidence type="ECO:0000313" key="2">
    <source>
        <dbReference type="EMBL" id="MFC0047889.1"/>
    </source>
</evidence>
<dbReference type="InterPro" id="IPR029058">
    <property type="entry name" value="AB_hydrolase_fold"/>
</dbReference>
<dbReference type="EMBL" id="JBHLXP010000001">
    <property type="protein sequence ID" value="MFC0047889.1"/>
    <property type="molecule type" value="Genomic_DNA"/>
</dbReference>
<evidence type="ECO:0000313" key="3">
    <source>
        <dbReference type="Proteomes" id="UP001589813"/>
    </source>
</evidence>
<dbReference type="InterPro" id="IPR000073">
    <property type="entry name" value="AB_hydrolase_1"/>
</dbReference>
<accession>A0ABV6BBW3</accession>
<dbReference type="RefSeq" id="WP_377241546.1">
    <property type="nucleotide sequence ID" value="NZ_JBHLXP010000001.1"/>
</dbReference>
<dbReference type="Gene3D" id="3.40.50.1820">
    <property type="entry name" value="alpha/beta hydrolase"/>
    <property type="match status" value="1"/>
</dbReference>
<comment type="caution">
    <text evidence="2">The sequence shown here is derived from an EMBL/GenBank/DDBJ whole genome shotgun (WGS) entry which is preliminary data.</text>
</comment>
<evidence type="ECO:0000259" key="1">
    <source>
        <dbReference type="Pfam" id="PF12697"/>
    </source>
</evidence>
<feature type="domain" description="AB hydrolase-1" evidence="1">
    <location>
        <begin position="3"/>
        <end position="212"/>
    </location>
</feature>
<protein>
    <submittedName>
        <fullName evidence="2">Alpha/beta fold hydrolase</fullName>
    </submittedName>
</protein>
<name>A0ABV6BBW3_9GAMM</name>
<keyword evidence="3" id="KW-1185">Reference proteome</keyword>
<dbReference type="GO" id="GO:0016787">
    <property type="term" value="F:hydrolase activity"/>
    <property type="evidence" value="ECO:0007669"/>
    <property type="project" value="UniProtKB-KW"/>
</dbReference>
<reference evidence="2 3" key="1">
    <citation type="submission" date="2024-09" db="EMBL/GenBank/DDBJ databases">
        <authorList>
            <person name="Sun Q."/>
            <person name="Mori K."/>
        </authorList>
    </citation>
    <scope>NUCLEOTIDE SEQUENCE [LARGE SCALE GENOMIC DNA]</scope>
    <source>
        <strain evidence="2 3">KCTC 23315</strain>
    </source>
</reference>
<gene>
    <name evidence="2" type="ORF">ACFFJP_06280</name>
</gene>
<dbReference type="Proteomes" id="UP001589813">
    <property type="component" value="Unassembled WGS sequence"/>
</dbReference>
<sequence length="231" mass="25587">MKVVLIPGMDGTGFLFAPFIEVAPAGIEVISLPLLQRADADYDDQAKHIIASIGEEPIVLVAESYSGMVAYSMLKMGLPNIRHIVFAASFLGRPSALALWARHIPAALLKSNIVPKFILSKLLFGHFTKEKLVSLFDKALHAVSSETLSFRLNQIAMLPNPNIPIDIPCTYIRPTGDNLVSKRAIKVFQRLCRNLEIKEVDGTHFVLQTNPEMCWLVIQDVIESLKTTSHL</sequence>
<dbReference type="Pfam" id="PF12697">
    <property type="entry name" value="Abhydrolase_6"/>
    <property type="match status" value="1"/>
</dbReference>
<dbReference type="SUPFAM" id="SSF53474">
    <property type="entry name" value="alpha/beta-Hydrolases"/>
    <property type="match status" value="1"/>
</dbReference>
<organism evidence="2 3">
    <name type="scientific">Rheinheimera tilapiae</name>
    <dbReference type="NCBI Taxonomy" id="875043"/>
    <lineage>
        <taxon>Bacteria</taxon>
        <taxon>Pseudomonadati</taxon>
        <taxon>Pseudomonadota</taxon>
        <taxon>Gammaproteobacteria</taxon>
        <taxon>Chromatiales</taxon>
        <taxon>Chromatiaceae</taxon>
        <taxon>Rheinheimera</taxon>
    </lineage>
</organism>